<dbReference type="EMBL" id="JADGJD010000034">
    <property type="protein sequence ID" value="KAJ3056424.1"/>
    <property type="molecule type" value="Genomic_DNA"/>
</dbReference>
<name>A0AAD5SKH0_9FUNG</name>
<keyword evidence="3" id="KW-1185">Reference proteome</keyword>
<proteinExistence type="predicted"/>
<gene>
    <name evidence="2" type="ORF">HK097_007038</name>
</gene>
<dbReference type="Proteomes" id="UP001212841">
    <property type="component" value="Unassembled WGS sequence"/>
</dbReference>
<evidence type="ECO:0000313" key="3">
    <source>
        <dbReference type="Proteomes" id="UP001212841"/>
    </source>
</evidence>
<evidence type="ECO:0000256" key="1">
    <source>
        <dbReference type="SAM" id="MobiDB-lite"/>
    </source>
</evidence>
<organism evidence="2 3">
    <name type="scientific">Rhizophlyctis rosea</name>
    <dbReference type="NCBI Taxonomy" id="64517"/>
    <lineage>
        <taxon>Eukaryota</taxon>
        <taxon>Fungi</taxon>
        <taxon>Fungi incertae sedis</taxon>
        <taxon>Chytridiomycota</taxon>
        <taxon>Chytridiomycota incertae sedis</taxon>
        <taxon>Chytridiomycetes</taxon>
        <taxon>Rhizophlyctidales</taxon>
        <taxon>Rhizophlyctidaceae</taxon>
        <taxon>Rhizophlyctis</taxon>
    </lineage>
</organism>
<dbReference type="AlphaFoldDB" id="A0AAD5SKH0"/>
<sequence length="68" mass="7439">MSIHNSIAALNSWLSEPVPGIDQQVENGEEDGRAGFNELDSHDADVELQESPKREFGMPTLIEVPSGF</sequence>
<comment type="caution">
    <text evidence="2">The sequence shown here is derived from an EMBL/GenBank/DDBJ whole genome shotgun (WGS) entry which is preliminary data.</text>
</comment>
<reference evidence="2" key="1">
    <citation type="submission" date="2020-05" db="EMBL/GenBank/DDBJ databases">
        <title>Phylogenomic resolution of chytrid fungi.</title>
        <authorList>
            <person name="Stajich J.E."/>
            <person name="Amses K."/>
            <person name="Simmons R."/>
            <person name="Seto K."/>
            <person name="Myers J."/>
            <person name="Bonds A."/>
            <person name="Quandt C.A."/>
            <person name="Barry K."/>
            <person name="Liu P."/>
            <person name="Grigoriev I."/>
            <person name="Longcore J.E."/>
            <person name="James T.Y."/>
        </authorList>
    </citation>
    <scope>NUCLEOTIDE SEQUENCE</scope>
    <source>
        <strain evidence="2">JEL0318</strain>
    </source>
</reference>
<protein>
    <submittedName>
        <fullName evidence="2">Uncharacterized protein</fullName>
    </submittedName>
</protein>
<feature type="non-terminal residue" evidence="2">
    <location>
        <position position="68"/>
    </location>
</feature>
<evidence type="ECO:0000313" key="2">
    <source>
        <dbReference type="EMBL" id="KAJ3056424.1"/>
    </source>
</evidence>
<accession>A0AAD5SKH0</accession>
<feature type="region of interest" description="Disordered" evidence="1">
    <location>
        <begin position="18"/>
        <end position="40"/>
    </location>
</feature>